<feature type="coiled-coil region" evidence="1">
    <location>
        <begin position="23"/>
        <end position="68"/>
    </location>
</feature>
<evidence type="ECO:0000256" key="2">
    <source>
        <dbReference type="SAM" id="MobiDB-lite"/>
    </source>
</evidence>
<dbReference type="EMBL" id="AGNL01025725">
    <property type="protein sequence ID" value="EJK58270.1"/>
    <property type="molecule type" value="Genomic_DNA"/>
</dbReference>
<accession>K0RZ16</accession>
<evidence type="ECO:0000256" key="1">
    <source>
        <dbReference type="SAM" id="Coils"/>
    </source>
</evidence>
<dbReference type="AlphaFoldDB" id="K0RZ16"/>
<reference evidence="3 4" key="1">
    <citation type="journal article" date="2012" name="Genome Biol.">
        <title>Genome and low-iron response of an oceanic diatom adapted to chronic iron limitation.</title>
        <authorList>
            <person name="Lommer M."/>
            <person name="Specht M."/>
            <person name="Roy A.S."/>
            <person name="Kraemer L."/>
            <person name="Andreson R."/>
            <person name="Gutowska M.A."/>
            <person name="Wolf J."/>
            <person name="Bergner S.V."/>
            <person name="Schilhabel M.B."/>
            <person name="Klostermeier U.C."/>
            <person name="Beiko R.G."/>
            <person name="Rosenstiel P."/>
            <person name="Hippler M."/>
            <person name="Laroche J."/>
        </authorList>
    </citation>
    <scope>NUCLEOTIDE SEQUENCE [LARGE SCALE GENOMIC DNA]</scope>
    <source>
        <strain evidence="3 4">CCMP1005</strain>
    </source>
</reference>
<name>K0RZ16_THAOC</name>
<organism evidence="3 4">
    <name type="scientific">Thalassiosira oceanica</name>
    <name type="common">Marine diatom</name>
    <dbReference type="NCBI Taxonomy" id="159749"/>
    <lineage>
        <taxon>Eukaryota</taxon>
        <taxon>Sar</taxon>
        <taxon>Stramenopiles</taxon>
        <taxon>Ochrophyta</taxon>
        <taxon>Bacillariophyta</taxon>
        <taxon>Coscinodiscophyceae</taxon>
        <taxon>Thalassiosirophycidae</taxon>
        <taxon>Thalassiosirales</taxon>
        <taxon>Thalassiosiraceae</taxon>
        <taxon>Thalassiosira</taxon>
    </lineage>
</organism>
<proteinExistence type="predicted"/>
<evidence type="ECO:0000313" key="4">
    <source>
        <dbReference type="Proteomes" id="UP000266841"/>
    </source>
</evidence>
<dbReference type="Proteomes" id="UP000266841">
    <property type="component" value="Unassembled WGS sequence"/>
</dbReference>
<gene>
    <name evidence="3" type="ORF">THAOC_21623</name>
</gene>
<protein>
    <submittedName>
        <fullName evidence="3">Uncharacterized protein</fullName>
    </submittedName>
</protein>
<keyword evidence="1" id="KW-0175">Coiled coil</keyword>
<evidence type="ECO:0000313" key="3">
    <source>
        <dbReference type="EMBL" id="EJK58270.1"/>
    </source>
</evidence>
<comment type="caution">
    <text evidence="3">The sequence shown here is derived from an EMBL/GenBank/DDBJ whole genome shotgun (WGS) entry which is preliminary data.</text>
</comment>
<feature type="region of interest" description="Disordered" evidence="2">
    <location>
        <begin position="1"/>
        <end position="23"/>
    </location>
</feature>
<feature type="non-terminal residue" evidence="3">
    <location>
        <position position="158"/>
    </location>
</feature>
<sequence length="158" mass="18236">MEVPRKKAKTCPGDDTADDGATTSTAARRIAELRAELAKCKREHSRVVAELEREKIATEERHVQLVRNLNGALKWAYTVKAIPRDHWLEKGYTEEYADAMDEFQDRFKRIIKELRTGMVDGLISVTFRLLDHEDNNVTADHDDLLIPYWKEFADALIH</sequence>
<keyword evidence="4" id="KW-1185">Reference proteome</keyword>